<comment type="caution">
    <text evidence="1">The sequence shown here is derived from an EMBL/GenBank/DDBJ whole genome shotgun (WGS) entry which is preliminary data.</text>
</comment>
<protein>
    <submittedName>
        <fullName evidence="1">Uncharacterized protein</fullName>
    </submittedName>
</protein>
<name>A0A1Q9DZX0_SYMMI</name>
<keyword evidence="2" id="KW-1185">Reference proteome</keyword>
<gene>
    <name evidence="1" type="ORF">AK812_SmicGene16597</name>
</gene>
<organism evidence="1 2">
    <name type="scientific">Symbiodinium microadriaticum</name>
    <name type="common">Dinoflagellate</name>
    <name type="synonym">Zooxanthella microadriatica</name>
    <dbReference type="NCBI Taxonomy" id="2951"/>
    <lineage>
        <taxon>Eukaryota</taxon>
        <taxon>Sar</taxon>
        <taxon>Alveolata</taxon>
        <taxon>Dinophyceae</taxon>
        <taxon>Suessiales</taxon>
        <taxon>Symbiodiniaceae</taxon>
        <taxon>Symbiodinium</taxon>
    </lineage>
</organism>
<dbReference type="AlphaFoldDB" id="A0A1Q9DZX0"/>
<reference evidence="1 2" key="1">
    <citation type="submission" date="2016-02" db="EMBL/GenBank/DDBJ databases">
        <title>Genome analysis of coral dinoflagellate symbionts highlights evolutionary adaptations to a symbiotic lifestyle.</title>
        <authorList>
            <person name="Aranda M."/>
            <person name="Li Y."/>
            <person name="Liew Y.J."/>
            <person name="Baumgarten S."/>
            <person name="Simakov O."/>
            <person name="Wilson M."/>
            <person name="Piel J."/>
            <person name="Ashoor H."/>
            <person name="Bougouffa S."/>
            <person name="Bajic V.B."/>
            <person name="Ryu T."/>
            <person name="Ravasi T."/>
            <person name="Bayer T."/>
            <person name="Micklem G."/>
            <person name="Kim H."/>
            <person name="Bhak J."/>
            <person name="Lajeunesse T.C."/>
            <person name="Voolstra C.R."/>
        </authorList>
    </citation>
    <scope>NUCLEOTIDE SEQUENCE [LARGE SCALE GENOMIC DNA]</scope>
    <source>
        <strain evidence="1 2">CCMP2467</strain>
    </source>
</reference>
<dbReference type="EMBL" id="LSRX01000319">
    <property type="protein sequence ID" value="OLQ00713.1"/>
    <property type="molecule type" value="Genomic_DNA"/>
</dbReference>
<accession>A0A1Q9DZX0</accession>
<dbReference type="Proteomes" id="UP000186817">
    <property type="component" value="Unassembled WGS sequence"/>
</dbReference>
<proteinExistence type="predicted"/>
<evidence type="ECO:0000313" key="2">
    <source>
        <dbReference type="Proteomes" id="UP000186817"/>
    </source>
</evidence>
<dbReference type="Gene3D" id="2.60.120.260">
    <property type="entry name" value="Galactose-binding domain-like"/>
    <property type="match status" value="1"/>
</dbReference>
<sequence length="126" mass="13228">MHGGDHDVGMSCSCWDDSKKDGQILTLDLGSNQQVTQLKLYQGGSGNDWAVKRVRLHCHESVAFSSALSEPLELDVSTGVTTIDCSDQGCTADLQPAYYDTCAGTTSNSARVAVGVAAAFSGVLLL</sequence>
<dbReference type="OrthoDB" id="424008at2759"/>
<evidence type="ECO:0000313" key="1">
    <source>
        <dbReference type="EMBL" id="OLQ00713.1"/>
    </source>
</evidence>